<dbReference type="Proteomes" id="UP000000763">
    <property type="component" value="Chromosome 2"/>
</dbReference>
<dbReference type="AlphaFoldDB" id="Q67TW4"/>
<name>Q67TW4_ORYSJ</name>
<protein>
    <submittedName>
        <fullName evidence="1">Uncharacterized protein</fullName>
    </submittedName>
</protein>
<evidence type="ECO:0000313" key="2">
    <source>
        <dbReference type="Proteomes" id="UP000000763"/>
    </source>
</evidence>
<evidence type="ECO:0000313" key="1">
    <source>
        <dbReference type="EMBL" id="BAD38407.1"/>
    </source>
</evidence>
<accession>Q67TW4</accession>
<dbReference type="EMBL" id="AP005896">
    <property type="protein sequence ID" value="BAD38407.1"/>
    <property type="molecule type" value="Genomic_DNA"/>
</dbReference>
<gene>
    <name evidence="1" type="primary">OSJNBb0032C09.33</name>
</gene>
<reference evidence="2" key="2">
    <citation type="journal article" date="2008" name="Nucleic Acids Res.">
        <title>The rice annotation project database (RAP-DB): 2008 update.</title>
        <authorList>
            <consortium name="The rice annotation project (RAP)"/>
        </authorList>
    </citation>
    <scope>GENOME REANNOTATION</scope>
    <source>
        <strain evidence="2">cv. Nipponbare</strain>
    </source>
</reference>
<proteinExistence type="predicted"/>
<sequence length="99" mass="10809">MGYESINRAATAIIGLPFHKNFAALVYLWSIAHGLMESVPVPIRSPALLSAYADEPPPRRRIAWGFITDRAVGGLWAADIPLLGHVGFMLGCLGYEESR</sequence>
<reference evidence="2" key="1">
    <citation type="journal article" date="2005" name="Nature">
        <title>The map-based sequence of the rice genome.</title>
        <authorList>
            <consortium name="International rice genome sequencing project (IRGSP)"/>
            <person name="Matsumoto T."/>
            <person name="Wu J."/>
            <person name="Kanamori H."/>
            <person name="Katayose Y."/>
            <person name="Fujisawa M."/>
            <person name="Namiki N."/>
            <person name="Mizuno H."/>
            <person name="Yamamoto K."/>
            <person name="Antonio B.A."/>
            <person name="Baba T."/>
            <person name="Sakata K."/>
            <person name="Nagamura Y."/>
            <person name="Aoki H."/>
            <person name="Arikawa K."/>
            <person name="Arita K."/>
            <person name="Bito T."/>
            <person name="Chiden Y."/>
            <person name="Fujitsuka N."/>
            <person name="Fukunaka R."/>
            <person name="Hamada M."/>
            <person name="Harada C."/>
            <person name="Hayashi A."/>
            <person name="Hijishita S."/>
            <person name="Honda M."/>
            <person name="Hosokawa S."/>
            <person name="Ichikawa Y."/>
            <person name="Idonuma A."/>
            <person name="Iijima M."/>
            <person name="Ikeda M."/>
            <person name="Ikeno M."/>
            <person name="Ito K."/>
            <person name="Ito S."/>
            <person name="Ito T."/>
            <person name="Ito Y."/>
            <person name="Ito Y."/>
            <person name="Iwabuchi A."/>
            <person name="Kamiya K."/>
            <person name="Karasawa W."/>
            <person name="Kurita K."/>
            <person name="Katagiri S."/>
            <person name="Kikuta A."/>
            <person name="Kobayashi H."/>
            <person name="Kobayashi N."/>
            <person name="Machita K."/>
            <person name="Maehara T."/>
            <person name="Masukawa M."/>
            <person name="Mizubayashi T."/>
            <person name="Mukai Y."/>
            <person name="Nagasaki H."/>
            <person name="Nagata Y."/>
            <person name="Naito S."/>
            <person name="Nakashima M."/>
            <person name="Nakama Y."/>
            <person name="Nakamichi Y."/>
            <person name="Nakamura M."/>
            <person name="Meguro A."/>
            <person name="Negishi M."/>
            <person name="Ohta I."/>
            <person name="Ohta T."/>
            <person name="Okamoto M."/>
            <person name="Ono N."/>
            <person name="Saji S."/>
            <person name="Sakaguchi M."/>
            <person name="Sakai K."/>
            <person name="Shibata M."/>
            <person name="Shimokawa T."/>
            <person name="Song J."/>
            <person name="Takazaki Y."/>
            <person name="Terasawa K."/>
            <person name="Tsugane M."/>
            <person name="Tsuji K."/>
            <person name="Ueda S."/>
            <person name="Waki K."/>
            <person name="Yamagata H."/>
            <person name="Yamamoto M."/>
            <person name="Yamamoto S."/>
            <person name="Yamane H."/>
            <person name="Yoshiki S."/>
            <person name="Yoshihara R."/>
            <person name="Yukawa K."/>
            <person name="Zhong H."/>
            <person name="Yano M."/>
            <person name="Yuan Q."/>
            <person name="Ouyang S."/>
            <person name="Liu J."/>
            <person name="Jones K.M."/>
            <person name="Gansberger K."/>
            <person name="Moffat K."/>
            <person name="Hill J."/>
            <person name="Bera J."/>
            <person name="Fadrosh D."/>
            <person name="Jin S."/>
            <person name="Johri S."/>
            <person name="Kim M."/>
            <person name="Overton L."/>
            <person name="Reardon M."/>
            <person name="Tsitrin T."/>
            <person name="Vuong H."/>
            <person name="Weaver B."/>
            <person name="Ciecko A."/>
            <person name="Tallon L."/>
            <person name="Jackson J."/>
            <person name="Pai G."/>
            <person name="Aken S.V."/>
            <person name="Utterback T."/>
            <person name="Reidmuller S."/>
            <person name="Feldblyum T."/>
            <person name="Hsiao J."/>
            <person name="Zismann V."/>
            <person name="Iobst S."/>
            <person name="de Vazeille A.R."/>
            <person name="Buell C.R."/>
            <person name="Ying K."/>
            <person name="Li Y."/>
            <person name="Lu T."/>
            <person name="Huang Y."/>
            <person name="Zhao Q."/>
            <person name="Feng Q."/>
            <person name="Zhang L."/>
            <person name="Zhu J."/>
            <person name="Weng Q."/>
            <person name="Mu J."/>
            <person name="Lu Y."/>
            <person name="Fan D."/>
            <person name="Liu Y."/>
            <person name="Guan J."/>
            <person name="Zhang Y."/>
            <person name="Yu S."/>
            <person name="Liu X."/>
            <person name="Zhang Y."/>
            <person name="Hong G."/>
            <person name="Han B."/>
            <person name="Choisne N."/>
            <person name="Demange N."/>
            <person name="Orjeda G."/>
            <person name="Samain S."/>
            <person name="Cattolico L."/>
            <person name="Pelletier E."/>
            <person name="Couloux A."/>
            <person name="Segurens B."/>
            <person name="Wincker P."/>
            <person name="D'Hont A."/>
            <person name="Scarpelli C."/>
            <person name="Weissenbach J."/>
            <person name="Salanoubat M."/>
            <person name="Quetier F."/>
            <person name="Yu Y."/>
            <person name="Kim H.R."/>
            <person name="Rambo T."/>
            <person name="Currie J."/>
            <person name="Collura K."/>
            <person name="Luo M."/>
            <person name="Yang T."/>
            <person name="Ammiraju J.S.S."/>
            <person name="Engler F."/>
            <person name="Soderlund C."/>
            <person name="Wing R.A."/>
            <person name="Palmer L.E."/>
            <person name="de la Bastide M."/>
            <person name="Spiegel L."/>
            <person name="Nascimento L."/>
            <person name="Zutavern T."/>
            <person name="O'Shaughnessy A."/>
            <person name="Dike S."/>
            <person name="Dedhia N."/>
            <person name="Preston R."/>
            <person name="Balija V."/>
            <person name="McCombie W.R."/>
            <person name="Chow T."/>
            <person name="Chen H."/>
            <person name="Chung M."/>
            <person name="Chen C."/>
            <person name="Shaw J."/>
            <person name="Wu H."/>
            <person name="Hsiao K."/>
            <person name="Chao Y."/>
            <person name="Chu M."/>
            <person name="Cheng C."/>
            <person name="Hour A."/>
            <person name="Lee P."/>
            <person name="Lin S."/>
            <person name="Lin Y."/>
            <person name="Liou J."/>
            <person name="Liu S."/>
            <person name="Hsing Y."/>
            <person name="Raghuvanshi S."/>
            <person name="Mohanty A."/>
            <person name="Bharti A.K."/>
            <person name="Gaur A."/>
            <person name="Gupta V."/>
            <person name="Kumar D."/>
            <person name="Ravi V."/>
            <person name="Vij S."/>
            <person name="Kapur A."/>
            <person name="Khurana P."/>
            <person name="Khurana P."/>
            <person name="Khurana J.P."/>
            <person name="Tyagi A.K."/>
            <person name="Gaikwad K."/>
            <person name="Singh A."/>
            <person name="Dalal V."/>
            <person name="Srivastava S."/>
            <person name="Dixit A."/>
            <person name="Pal A.K."/>
            <person name="Ghazi I.A."/>
            <person name="Yadav M."/>
            <person name="Pandit A."/>
            <person name="Bhargava A."/>
            <person name="Sureshbabu K."/>
            <person name="Batra K."/>
            <person name="Sharma T.R."/>
            <person name="Mohapatra T."/>
            <person name="Singh N.K."/>
            <person name="Messing J."/>
            <person name="Nelson A.B."/>
            <person name="Fuks G."/>
            <person name="Kavchok S."/>
            <person name="Keizer G."/>
            <person name="Linton E."/>
            <person name="Llaca V."/>
            <person name="Song R."/>
            <person name="Tanyolac B."/>
            <person name="Young S."/>
            <person name="Ho-Il K."/>
            <person name="Hahn J.H."/>
            <person name="Sangsakoo G."/>
            <person name="Vanavichit A."/>
            <person name="de Mattos Luiz.A.T."/>
            <person name="Zimmer P.D."/>
            <person name="Malone G."/>
            <person name="Dellagostin O."/>
            <person name="de Oliveira A.C."/>
            <person name="Bevan M."/>
            <person name="Bancroft I."/>
            <person name="Minx P."/>
            <person name="Cordum H."/>
            <person name="Wilson R."/>
            <person name="Cheng Z."/>
            <person name="Jin W."/>
            <person name="Jiang J."/>
            <person name="Leong S.A."/>
            <person name="Iwama H."/>
            <person name="Gojobori T."/>
            <person name="Itoh T."/>
            <person name="Niimura Y."/>
            <person name="Fujii Y."/>
            <person name="Habara T."/>
            <person name="Sakai H."/>
            <person name="Sato Y."/>
            <person name="Wilson G."/>
            <person name="Kumar K."/>
            <person name="McCouch S."/>
            <person name="Juretic N."/>
            <person name="Hoen D."/>
            <person name="Wright S."/>
            <person name="Bruskiewich R."/>
            <person name="Bureau T."/>
            <person name="Miyao A."/>
            <person name="Hirochika H."/>
            <person name="Nishikawa T."/>
            <person name="Kadowaki K."/>
            <person name="Sugiura M."/>
            <person name="Burr B."/>
            <person name="Sasaki T."/>
        </authorList>
    </citation>
    <scope>NUCLEOTIDE SEQUENCE [LARGE SCALE GENOMIC DNA]</scope>
    <source>
        <strain evidence="2">cv. Nipponbare</strain>
    </source>
</reference>
<organism evidence="1 2">
    <name type="scientific">Oryza sativa subsp. japonica</name>
    <name type="common">Rice</name>
    <dbReference type="NCBI Taxonomy" id="39947"/>
    <lineage>
        <taxon>Eukaryota</taxon>
        <taxon>Viridiplantae</taxon>
        <taxon>Streptophyta</taxon>
        <taxon>Embryophyta</taxon>
        <taxon>Tracheophyta</taxon>
        <taxon>Spermatophyta</taxon>
        <taxon>Magnoliopsida</taxon>
        <taxon>Liliopsida</taxon>
        <taxon>Poales</taxon>
        <taxon>Poaceae</taxon>
        <taxon>BOP clade</taxon>
        <taxon>Oryzoideae</taxon>
        <taxon>Oryzeae</taxon>
        <taxon>Oryzinae</taxon>
        <taxon>Oryza</taxon>
        <taxon>Oryza sativa</taxon>
    </lineage>
</organism>